<evidence type="ECO:0000313" key="1">
    <source>
        <dbReference type="EMBL" id="MBW0466265.1"/>
    </source>
</evidence>
<sequence length="155" mass="18173">MIQTLEYMVRRFCAYGLEFTDSDGFTHDWCTLIHALTFFIVALHGTNAVKVELSGELENKHPAFQVSLIKPYQTADKELFLLRNPNTLTLPPVEQIEDKKINKLIKERRLGGKNQREYIGRYSNTVHDDEWLAESEIPDSDKILRRFRHERRPQA</sequence>
<accession>A0A9Q3BJG2</accession>
<proteinExistence type="predicted"/>
<comment type="caution">
    <text evidence="1">The sequence shown here is derived from an EMBL/GenBank/DDBJ whole genome shotgun (WGS) entry which is preliminary data.</text>
</comment>
<evidence type="ECO:0000313" key="2">
    <source>
        <dbReference type="Proteomes" id="UP000765509"/>
    </source>
</evidence>
<name>A0A9Q3BJG2_9BASI</name>
<organism evidence="1 2">
    <name type="scientific">Austropuccinia psidii MF-1</name>
    <dbReference type="NCBI Taxonomy" id="1389203"/>
    <lineage>
        <taxon>Eukaryota</taxon>
        <taxon>Fungi</taxon>
        <taxon>Dikarya</taxon>
        <taxon>Basidiomycota</taxon>
        <taxon>Pucciniomycotina</taxon>
        <taxon>Pucciniomycetes</taxon>
        <taxon>Pucciniales</taxon>
        <taxon>Sphaerophragmiaceae</taxon>
        <taxon>Austropuccinia</taxon>
    </lineage>
</organism>
<keyword evidence="2" id="KW-1185">Reference proteome</keyword>
<dbReference type="AlphaFoldDB" id="A0A9Q3BJG2"/>
<dbReference type="Proteomes" id="UP000765509">
    <property type="component" value="Unassembled WGS sequence"/>
</dbReference>
<reference evidence="1" key="1">
    <citation type="submission" date="2021-03" db="EMBL/GenBank/DDBJ databases">
        <title>Draft genome sequence of rust myrtle Austropuccinia psidii MF-1, a brazilian biotype.</title>
        <authorList>
            <person name="Quecine M.C."/>
            <person name="Pachon D.M.R."/>
            <person name="Bonatelli M.L."/>
            <person name="Correr F.H."/>
            <person name="Franceschini L.M."/>
            <person name="Leite T.F."/>
            <person name="Margarido G.R.A."/>
            <person name="Almeida C.A."/>
            <person name="Ferrarezi J.A."/>
            <person name="Labate C.A."/>
        </authorList>
    </citation>
    <scope>NUCLEOTIDE SEQUENCE</scope>
    <source>
        <strain evidence="1">MF-1</strain>
    </source>
</reference>
<dbReference type="EMBL" id="AVOT02001255">
    <property type="protein sequence ID" value="MBW0466265.1"/>
    <property type="molecule type" value="Genomic_DNA"/>
</dbReference>
<protein>
    <submittedName>
        <fullName evidence="1">Uncharacterized protein</fullName>
    </submittedName>
</protein>
<gene>
    <name evidence="1" type="ORF">O181_005980</name>
</gene>